<keyword evidence="1" id="KW-0479">Metal-binding</keyword>
<keyword evidence="3" id="KW-0732">Signal</keyword>
<keyword evidence="4" id="KW-0456">Lyase</keyword>
<evidence type="ECO:0000313" key="5">
    <source>
        <dbReference type="Proteomes" id="UP000886722"/>
    </source>
</evidence>
<feature type="chain" id="PRO_5038387950" evidence="3">
    <location>
        <begin position="22"/>
        <end position="673"/>
    </location>
</feature>
<sequence>MKNKFLLLSFGLFMAASTSFGQELPAFPGAEGYGRYVTGGRGGKTIHVTNLNDSGEGSLRWAVEQGGARTIVFDVSGIIELKSRLSIKSGDVTIAGQTAPGDGICIKNYNVSIDADNVIMRFIRCRMGDEAKSEDDAMTARNRKGIIIDHCTMSWCTDECGSFYGNKNFTLQWCLLSESLSRSVHVKGNHGYGGIWGGEGATFHHNMLAHHTSRTPRLCGSRYTGRPDDERVDLINNVFYNWGPTNGGYAGEGGSYNFINNYYKPGPSTATKTTLVHRIFSPNADDGSNTNEAGVWGKFYVNGNVFDNTCPEIQSNSTSMKNIESVNSNNWNGIHPNGTPTGGMATIKSLVAFDSPEISRHTAEKAYEKVLNYVGASYLRDAIDLRIMSETEGGIYTFEGSNGSTNGIIDSQNDVEGYIEYETSRRLKDSDNDGIPDAWEIANGLDPKNMDDAAQPFPGANGYTALEVYINSLVEDIMKDGTAEAENSIEEFYPTYIQPDYTDEDYYKPGEGYEPEEDNRVLVGGDKAVTIWEMKNSEKTASSAPELLSTEMTISGLHSELNGGYLRYAADHWINNSGIVDSIYILYTITPKNEHYMAIDSVSFYAKRMGTDNMLFSAYCDIRESFSTATELYFGAQPERENYQLFSYKLEKPILVSPGQSFYLKFQPYTRGG</sequence>
<accession>A0A9D1GG68</accession>
<keyword evidence="2" id="KW-0325">Glycoprotein</keyword>
<dbReference type="Gene3D" id="2.160.20.10">
    <property type="entry name" value="Single-stranded right-handed beta-helix, Pectin lyase-like"/>
    <property type="match status" value="1"/>
</dbReference>
<proteinExistence type="predicted"/>
<dbReference type="InterPro" id="IPR012334">
    <property type="entry name" value="Pectin_lyas_fold"/>
</dbReference>
<gene>
    <name evidence="4" type="ORF">IAD06_09160</name>
</gene>
<dbReference type="AlphaFoldDB" id="A0A9D1GG68"/>
<dbReference type="GO" id="GO:0016829">
    <property type="term" value="F:lyase activity"/>
    <property type="evidence" value="ECO:0007669"/>
    <property type="project" value="UniProtKB-KW"/>
</dbReference>
<dbReference type="GO" id="GO:0046872">
    <property type="term" value="F:metal ion binding"/>
    <property type="evidence" value="ECO:0007669"/>
    <property type="project" value="UniProtKB-KW"/>
</dbReference>
<evidence type="ECO:0000313" key="4">
    <source>
        <dbReference type="EMBL" id="HIT40186.1"/>
    </source>
</evidence>
<dbReference type="InterPro" id="IPR052063">
    <property type="entry name" value="Polysaccharide_Lyase_1"/>
</dbReference>
<dbReference type="PANTHER" id="PTHR42970:SF1">
    <property type="entry name" value="PECTATE LYASE C-RELATED"/>
    <property type="match status" value="1"/>
</dbReference>
<evidence type="ECO:0000256" key="2">
    <source>
        <dbReference type="ARBA" id="ARBA00023180"/>
    </source>
</evidence>
<comment type="caution">
    <text evidence="4">The sequence shown here is derived from an EMBL/GenBank/DDBJ whole genome shotgun (WGS) entry which is preliminary data.</text>
</comment>
<evidence type="ECO:0000256" key="3">
    <source>
        <dbReference type="SAM" id="SignalP"/>
    </source>
</evidence>
<reference evidence="4" key="1">
    <citation type="submission" date="2020-10" db="EMBL/GenBank/DDBJ databases">
        <authorList>
            <person name="Gilroy R."/>
        </authorList>
    </citation>
    <scope>NUCLEOTIDE SEQUENCE</scope>
    <source>
        <strain evidence="4">21143</strain>
    </source>
</reference>
<dbReference type="PANTHER" id="PTHR42970">
    <property type="entry name" value="PECTATE LYASE C-RELATED"/>
    <property type="match status" value="1"/>
</dbReference>
<dbReference type="InterPro" id="IPR011050">
    <property type="entry name" value="Pectin_lyase_fold/virulence"/>
</dbReference>
<dbReference type="Proteomes" id="UP000886722">
    <property type="component" value="Unassembled WGS sequence"/>
</dbReference>
<dbReference type="EMBL" id="DVKT01000067">
    <property type="protein sequence ID" value="HIT40186.1"/>
    <property type="molecule type" value="Genomic_DNA"/>
</dbReference>
<dbReference type="SUPFAM" id="SSF51126">
    <property type="entry name" value="Pectin lyase-like"/>
    <property type="match status" value="1"/>
</dbReference>
<reference evidence="4" key="2">
    <citation type="journal article" date="2021" name="PeerJ">
        <title>Extensive microbial diversity within the chicken gut microbiome revealed by metagenomics and culture.</title>
        <authorList>
            <person name="Gilroy R."/>
            <person name="Ravi A."/>
            <person name="Getino M."/>
            <person name="Pursley I."/>
            <person name="Horton D.L."/>
            <person name="Alikhan N.F."/>
            <person name="Baker D."/>
            <person name="Gharbi K."/>
            <person name="Hall N."/>
            <person name="Watson M."/>
            <person name="Adriaenssens E.M."/>
            <person name="Foster-Nyarko E."/>
            <person name="Jarju S."/>
            <person name="Secka A."/>
            <person name="Antonio M."/>
            <person name="Oren A."/>
            <person name="Chaudhuri R.R."/>
            <person name="La Ragione R."/>
            <person name="Hildebrand F."/>
            <person name="Pallen M.J."/>
        </authorList>
    </citation>
    <scope>NUCLEOTIDE SEQUENCE</scope>
    <source>
        <strain evidence="4">21143</strain>
    </source>
</reference>
<name>A0A9D1GG68_9BACT</name>
<evidence type="ECO:0000256" key="1">
    <source>
        <dbReference type="ARBA" id="ARBA00022723"/>
    </source>
</evidence>
<protein>
    <submittedName>
        <fullName evidence="4">Pectate lyase</fullName>
    </submittedName>
</protein>
<organism evidence="4 5">
    <name type="scientific">Candidatus Caccoplasma intestinavium</name>
    <dbReference type="NCBI Taxonomy" id="2840716"/>
    <lineage>
        <taxon>Bacteria</taxon>
        <taxon>Pseudomonadati</taxon>
        <taxon>Bacteroidota</taxon>
        <taxon>Bacteroidia</taxon>
        <taxon>Bacteroidales</taxon>
        <taxon>Bacteroidaceae</taxon>
        <taxon>Bacteroidaceae incertae sedis</taxon>
        <taxon>Candidatus Caccoplasma</taxon>
    </lineage>
</organism>
<feature type="signal peptide" evidence="3">
    <location>
        <begin position="1"/>
        <end position="21"/>
    </location>
</feature>